<dbReference type="GO" id="GO:0043023">
    <property type="term" value="F:ribosomal large subunit binding"/>
    <property type="evidence" value="ECO:0007669"/>
    <property type="project" value="TreeGrafter"/>
</dbReference>
<dbReference type="InterPro" id="IPR023584">
    <property type="entry name" value="Ribosome_recyc_fac_dom"/>
</dbReference>
<dbReference type="Gene3D" id="1.10.132.20">
    <property type="entry name" value="Ribosome-recycling factor"/>
    <property type="match status" value="1"/>
</dbReference>
<feature type="domain" description="Ribosome recycling factor" evidence="3">
    <location>
        <begin position="21"/>
        <end position="183"/>
    </location>
</feature>
<evidence type="ECO:0000313" key="4">
    <source>
        <dbReference type="EMBL" id="PIU16585.1"/>
    </source>
</evidence>
<dbReference type="GO" id="GO:0006412">
    <property type="term" value="P:translation"/>
    <property type="evidence" value="ECO:0007669"/>
    <property type="project" value="UniProtKB-KW"/>
</dbReference>
<dbReference type="InterPro" id="IPR002661">
    <property type="entry name" value="Ribosome_recyc_fac"/>
</dbReference>
<gene>
    <name evidence="4" type="ORF">COT20_00160</name>
</gene>
<dbReference type="SUPFAM" id="SSF55194">
    <property type="entry name" value="Ribosome recycling factor, RRF"/>
    <property type="match status" value="1"/>
</dbReference>
<comment type="caution">
    <text evidence="4">The sequence shown here is derived from an EMBL/GenBank/DDBJ whole genome shotgun (WGS) entry which is preliminary data.</text>
</comment>
<dbReference type="EMBL" id="PEXQ01000005">
    <property type="protein sequence ID" value="PIU16585.1"/>
    <property type="molecule type" value="Genomic_DNA"/>
</dbReference>
<dbReference type="Pfam" id="PF01765">
    <property type="entry name" value="RRF"/>
    <property type="match status" value="1"/>
</dbReference>
<comment type="similarity">
    <text evidence="1">Belongs to the RRF family.</text>
</comment>
<dbReference type="PANTHER" id="PTHR20982">
    <property type="entry name" value="RIBOSOME RECYCLING FACTOR"/>
    <property type="match status" value="1"/>
</dbReference>
<reference evidence="5" key="1">
    <citation type="submission" date="2017-09" db="EMBL/GenBank/DDBJ databases">
        <title>Depth-based differentiation of microbial function through sediment-hosted aquifers and enrichment of novel symbionts in the deep terrestrial subsurface.</title>
        <authorList>
            <person name="Probst A.J."/>
            <person name="Ladd B."/>
            <person name="Jarett J.K."/>
            <person name="Geller-Mcgrath D.E."/>
            <person name="Sieber C.M.K."/>
            <person name="Emerson J.B."/>
            <person name="Anantharaman K."/>
            <person name="Thomas B.C."/>
            <person name="Malmstrom R."/>
            <person name="Stieglmeier M."/>
            <person name="Klingl A."/>
            <person name="Woyke T."/>
            <person name="Ryan C.M."/>
            <person name="Banfield J.F."/>
        </authorList>
    </citation>
    <scope>NUCLEOTIDE SEQUENCE [LARGE SCALE GENOMIC DNA]</scope>
</reference>
<dbReference type="Proteomes" id="UP000229784">
    <property type="component" value="Unassembled WGS sequence"/>
</dbReference>
<dbReference type="InterPro" id="IPR036191">
    <property type="entry name" value="RRF_sf"/>
</dbReference>
<accession>A0A2M6XVA3</accession>
<evidence type="ECO:0000256" key="1">
    <source>
        <dbReference type="ARBA" id="ARBA00005912"/>
    </source>
</evidence>
<dbReference type="Gene3D" id="3.30.1360.40">
    <property type="match status" value="1"/>
</dbReference>
<proteinExistence type="inferred from homology"/>
<organism evidence="4 5">
    <name type="scientific">bacterium (Candidatus Gribaldobacteria) CG08_land_8_20_14_0_20_39_15</name>
    <dbReference type="NCBI Taxonomy" id="2014273"/>
    <lineage>
        <taxon>Bacteria</taxon>
        <taxon>Candidatus Gribaldobacteria</taxon>
    </lineage>
</organism>
<keyword evidence="2" id="KW-0648">Protein biosynthesis</keyword>
<evidence type="ECO:0000256" key="2">
    <source>
        <dbReference type="ARBA" id="ARBA00022917"/>
    </source>
</evidence>
<evidence type="ECO:0000259" key="3">
    <source>
        <dbReference type="Pfam" id="PF01765"/>
    </source>
</evidence>
<name>A0A2M6XVA3_9BACT</name>
<evidence type="ECO:0000313" key="5">
    <source>
        <dbReference type="Proteomes" id="UP000229784"/>
    </source>
</evidence>
<sequence length="185" mass="21469">MIYQEIVDKTKADLQKAVEDFKAEVAKLRSNRLSPALLEDIEVNCFGSFMPMKQLGAIANGSPRELMVELWDKSYVEGVVKAVEQAELGLGVRIDDKIVYFSAPPLTEETRQNVIKMLDKKKEEAFQVLRHFRDKAWKEIQETCQKGELREDDKFKGKDKLDETTREFREKIEEIAKRKEEEIKG</sequence>
<protein>
    <submittedName>
        <fullName evidence="4">Ribosome recycling factor</fullName>
    </submittedName>
</protein>
<dbReference type="AlphaFoldDB" id="A0A2M6XVA3"/>
<dbReference type="PANTHER" id="PTHR20982:SF3">
    <property type="entry name" value="MITOCHONDRIAL RIBOSOME RECYCLING FACTOR PSEUDO 1"/>
    <property type="match status" value="1"/>
</dbReference>